<keyword evidence="2" id="KW-1185">Reference proteome</keyword>
<organism evidence="1 2">
    <name type="scientific">Batillaria attramentaria</name>
    <dbReference type="NCBI Taxonomy" id="370345"/>
    <lineage>
        <taxon>Eukaryota</taxon>
        <taxon>Metazoa</taxon>
        <taxon>Spiralia</taxon>
        <taxon>Lophotrochozoa</taxon>
        <taxon>Mollusca</taxon>
        <taxon>Gastropoda</taxon>
        <taxon>Caenogastropoda</taxon>
        <taxon>Sorbeoconcha</taxon>
        <taxon>Cerithioidea</taxon>
        <taxon>Batillariidae</taxon>
        <taxon>Batillaria</taxon>
    </lineage>
</organism>
<protein>
    <submittedName>
        <fullName evidence="1">Uncharacterized protein</fullName>
    </submittedName>
</protein>
<dbReference type="Proteomes" id="UP001519460">
    <property type="component" value="Unassembled WGS sequence"/>
</dbReference>
<comment type="caution">
    <text evidence="1">The sequence shown here is derived from an EMBL/GenBank/DDBJ whole genome shotgun (WGS) entry which is preliminary data.</text>
</comment>
<dbReference type="EMBL" id="JACVVK020000287">
    <property type="protein sequence ID" value="KAK7480129.1"/>
    <property type="molecule type" value="Genomic_DNA"/>
</dbReference>
<reference evidence="1 2" key="1">
    <citation type="journal article" date="2023" name="Sci. Data">
        <title>Genome assembly of the Korean intertidal mud-creeper Batillaria attramentaria.</title>
        <authorList>
            <person name="Patra A.K."/>
            <person name="Ho P.T."/>
            <person name="Jun S."/>
            <person name="Lee S.J."/>
            <person name="Kim Y."/>
            <person name="Won Y.J."/>
        </authorList>
    </citation>
    <scope>NUCLEOTIDE SEQUENCE [LARGE SCALE GENOMIC DNA]</scope>
    <source>
        <strain evidence="1">Wonlab-2016</strain>
    </source>
</reference>
<gene>
    <name evidence="1" type="ORF">BaRGS_00028613</name>
</gene>
<name>A0ABD0JZC3_9CAEN</name>
<accession>A0ABD0JZC3</accession>
<proteinExistence type="predicted"/>
<evidence type="ECO:0000313" key="1">
    <source>
        <dbReference type="EMBL" id="KAK7480129.1"/>
    </source>
</evidence>
<sequence>MRTVNIVCRMSVSGTGARGGTAEVWIRLANEEAECLLIAGMGVSLLAFRLPGHADMTVLFIFGNFQTGNQGRFVACCGYRRQWQFLYWREQMC</sequence>
<dbReference type="AlphaFoldDB" id="A0ABD0JZC3"/>
<evidence type="ECO:0000313" key="2">
    <source>
        <dbReference type="Proteomes" id="UP001519460"/>
    </source>
</evidence>